<evidence type="ECO:0000256" key="6">
    <source>
        <dbReference type="ARBA" id="ARBA00023268"/>
    </source>
</evidence>
<dbReference type="PANTHER" id="PTHR43793:SF2">
    <property type="entry name" value="BIFUNCTIONAL PROTEIN HLDE"/>
    <property type="match status" value="1"/>
</dbReference>
<reference evidence="12 13" key="1">
    <citation type="submission" date="2020-10" db="EMBL/GenBank/DDBJ databases">
        <title>Identification of Nocardia species via Next-generation sequencing and recognition of intraspecies genetic diversity.</title>
        <authorList>
            <person name="Li P."/>
            <person name="Li P."/>
            <person name="Lu B."/>
        </authorList>
    </citation>
    <scope>NUCLEOTIDE SEQUENCE [LARGE SCALE GENOMIC DNA]</scope>
    <source>
        <strain evidence="12 13">BJ06-0157</strain>
    </source>
</reference>
<evidence type="ECO:0000256" key="8">
    <source>
        <dbReference type="ARBA" id="ARBA00047428"/>
    </source>
</evidence>
<gene>
    <name evidence="12" type="primary">rfaE2</name>
    <name evidence="12" type="ORF">IU459_06195</name>
</gene>
<evidence type="ECO:0000256" key="7">
    <source>
        <dbReference type="ARBA" id="ARBA00023277"/>
    </source>
</evidence>
<evidence type="ECO:0000259" key="11">
    <source>
        <dbReference type="Pfam" id="PF01467"/>
    </source>
</evidence>
<feature type="domain" description="Carbohydrate kinase PfkB" evidence="10">
    <location>
        <begin position="31"/>
        <end position="336"/>
    </location>
</feature>
<dbReference type="Gene3D" id="3.40.1190.20">
    <property type="match status" value="1"/>
</dbReference>
<evidence type="ECO:0000256" key="1">
    <source>
        <dbReference type="ARBA" id="ARBA00012519"/>
    </source>
</evidence>
<name>A0ABS0CQV1_9NOCA</name>
<dbReference type="PANTHER" id="PTHR43793">
    <property type="entry name" value="FAD SYNTHASE"/>
    <property type="match status" value="1"/>
</dbReference>
<evidence type="ECO:0000256" key="2">
    <source>
        <dbReference type="ARBA" id="ARBA00022679"/>
    </source>
</evidence>
<keyword evidence="3 12" id="KW-0548">Nucleotidyltransferase</keyword>
<accession>A0ABS0CQV1</accession>
<evidence type="ECO:0000259" key="10">
    <source>
        <dbReference type="Pfam" id="PF00294"/>
    </source>
</evidence>
<keyword evidence="4" id="KW-0547">Nucleotide-binding</keyword>
<dbReference type="GO" id="GO:0016779">
    <property type="term" value="F:nucleotidyltransferase activity"/>
    <property type="evidence" value="ECO:0007669"/>
    <property type="project" value="UniProtKB-KW"/>
</dbReference>
<dbReference type="Proteomes" id="UP000702209">
    <property type="component" value="Unassembled WGS sequence"/>
</dbReference>
<dbReference type="NCBIfam" id="TIGR00125">
    <property type="entry name" value="cyt_tran_rel"/>
    <property type="match status" value="1"/>
</dbReference>
<dbReference type="SUPFAM" id="SSF52374">
    <property type="entry name" value="Nucleotidylyl transferase"/>
    <property type="match status" value="1"/>
</dbReference>
<evidence type="ECO:0000256" key="3">
    <source>
        <dbReference type="ARBA" id="ARBA00022695"/>
    </source>
</evidence>
<sequence>MDPEDTASTAKAGSGLGPDAADRIAQERPFVVVVGDAALDVWKWGRCEGLCREAPVPVIDIERGSTVPGAAGNTAANLAALGARTRLVALTGDDWASTALRDALERSGVDATWLRRATSRATPVETRIVADDQIMVRYAEGGSTAANDPEVDALLVSLDETLSAAAAVVVGDHHGALGDRMCRALTARRERLPLLILDTHHPGRWRRLCPDLVRLDADDAIAVLGLSRTDGDRPPTNAKQRVELLDRHRHRLFEVVGTSTLVITLDRAGSVLLDEDRPVHPTRARPVPESRSAGAGGTFVAALTLALISGMPLTSAVELAQAAADVVVHRQATAVCTTGQLRERLARSGAAVLPQRELAEVVRNHRAEGKRIVFTNGCFDVLHAGHIAYLDEAKRLGDILVVAVNSDGSVRKLKGPDRPVNSAHDRCAVLAALSCVDHVTIFDEDTPAGLLRATEPDLYVKGGDYRLDSLPETPIVREYGGEVRVLSYLQDRSTSAMIERIRAGS</sequence>
<feature type="compositionally biased region" description="Polar residues" evidence="9">
    <location>
        <begin position="1"/>
        <end position="11"/>
    </location>
</feature>
<dbReference type="Pfam" id="PF00294">
    <property type="entry name" value="PfkB"/>
    <property type="match status" value="1"/>
</dbReference>
<dbReference type="RefSeq" id="WP_195128476.1">
    <property type="nucleotide sequence ID" value="NZ_JADLQX010000003.1"/>
</dbReference>
<evidence type="ECO:0000256" key="9">
    <source>
        <dbReference type="SAM" id="MobiDB-lite"/>
    </source>
</evidence>
<keyword evidence="5" id="KW-0067">ATP-binding</keyword>
<comment type="caution">
    <text evidence="12">The sequence shown here is derived from an EMBL/GenBank/DDBJ whole genome shotgun (WGS) entry which is preliminary data.</text>
</comment>
<dbReference type="InterPro" id="IPR004821">
    <property type="entry name" value="Cyt_trans-like"/>
</dbReference>
<proteinExistence type="predicted"/>
<dbReference type="InterPro" id="IPR011611">
    <property type="entry name" value="PfkB_dom"/>
</dbReference>
<evidence type="ECO:0000313" key="13">
    <source>
        <dbReference type="Proteomes" id="UP000702209"/>
    </source>
</evidence>
<dbReference type="InterPro" id="IPR029056">
    <property type="entry name" value="Ribokinase-like"/>
</dbReference>
<evidence type="ECO:0000256" key="5">
    <source>
        <dbReference type="ARBA" id="ARBA00022840"/>
    </source>
</evidence>
<evidence type="ECO:0000256" key="4">
    <source>
        <dbReference type="ARBA" id="ARBA00022741"/>
    </source>
</evidence>
<dbReference type="Gene3D" id="3.40.50.620">
    <property type="entry name" value="HUPs"/>
    <property type="match status" value="1"/>
</dbReference>
<dbReference type="InterPro" id="IPR014729">
    <property type="entry name" value="Rossmann-like_a/b/a_fold"/>
</dbReference>
<dbReference type="SUPFAM" id="SSF53613">
    <property type="entry name" value="Ribokinase-like"/>
    <property type="match status" value="1"/>
</dbReference>
<evidence type="ECO:0000313" key="12">
    <source>
        <dbReference type="EMBL" id="MBF6297133.1"/>
    </source>
</evidence>
<keyword evidence="13" id="KW-1185">Reference proteome</keyword>
<feature type="region of interest" description="Disordered" evidence="9">
    <location>
        <begin position="1"/>
        <end position="20"/>
    </location>
</feature>
<dbReference type="InterPro" id="IPR050385">
    <property type="entry name" value="Archaeal_FAD_synthase"/>
</dbReference>
<dbReference type="InterPro" id="IPR011914">
    <property type="entry name" value="RfaE_dom_II"/>
</dbReference>
<dbReference type="NCBIfam" id="TIGR02199">
    <property type="entry name" value="rfaE_dom_II"/>
    <property type="match status" value="1"/>
</dbReference>
<protein>
    <recommendedName>
        <fullName evidence="1">D-glycero-beta-D-manno-heptose 1-phosphate adenylyltransferase</fullName>
        <ecNumber evidence="1">2.7.7.70</ecNumber>
    </recommendedName>
</protein>
<comment type="catalytic activity">
    <reaction evidence="8">
        <text>D-glycero-beta-D-manno-heptose 1-phosphate + ATP + H(+) = ADP-D-glycero-beta-D-manno-heptose + diphosphate</text>
        <dbReference type="Rhea" id="RHEA:27465"/>
        <dbReference type="ChEBI" id="CHEBI:15378"/>
        <dbReference type="ChEBI" id="CHEBI:30616"/>
        <dbReference type="ChEBI" id="CHEBI:33019"/>
        <dbReference type="ChEBI" id="CHEBI:59967"/>
        <dbReference type="ChEBI" id="CHEBI:61593"/>
        <dbReference type="EC" id="2.7.7.70"/>
    </reaction>
</comment>
<dbReference type="EMBL" id="JADLQX010000003">
    <property type="protein sequence ID" value="MBF6297133.1"/>
    <property type="molecule type" value="Genomic_DNA"/>
</dbReference>
<dbReference type="Pfam" id="PF01467">
    <property type="entry name" value="CTP_transf_like"/>
    <property type="match status" value="1"/>
</dbReference>
<dbReference type="EC" id="2.7.7.70" evidence="1"/>
<keyword evidence="6" id="KW-0511">Multifunctional enzyme</keyword>
<feature type="domain" description="Cytidyltransferase-like" evidence="11">
    <location>
        <begin position="374"/>
        <end position="469"/>
    </location>
</feature>
<keyword evidence="2" id="KW-0808">Transferase</keyword>
<keyword evidence="7" id="KW-0119">Carbohydrate metabolism</keyword>
<organism evidence="12 13">
    <name type="scientific">Nocardia amamiensis</name>
    <dbReference type="NCBI Taxonomy" id="404578"/>
    <lineage>
        <taxon>Bacteria</taxon>
        <taxon>Bacillati</taxon>
        <taxon>Actinomycetota</taxon>
        <taxon>Actinomycetes</taxon>
        <taxon>Mycobacteriales</taxon>
        <taxon>Nocardiaceae</taxon>
        <taxon>Nocardia</taxon>
    </lineage>
</organism>